<dbReference type="SUPFAM" id="SSF54211">
    <property type="entry name" value="Ribosomal protein S5 domain 2-like"/>
    <property type="match status" value="2"/>
</dbReference>
<dbReference type="CDD" id="cd02393">
    <property type="entry name" value="KH-I_PNPase"/>
    <property type="match status" value="1"/>
</dbReference>
<dbReference type="Pfam" id="PF01138">
    <property type="entry name" value="RNase_PH"/>
    <property type="match status" value="2"/>
</dbReference>
<dbReference type="InterPro" id="IPR027408">
    <property type="entry name" value="PNPase/RNase_PH_dom_sf"/>
</dbReference>
<dbReference type="CDD" id="cd11364">
    <property type="entry name" value="RNase_PH_PNPase_2"/>
    <property type="match status" value="1"/>
</dbReference>
<dbReference type="Pfam" id="PF03726">
    <property type="entry name" value="PNPase"/>
    <property type="match status" value="1"/>
</dbReference>
<dbReference type="Proteomes" id="UP000179157">
    <property type="component" value="Unassembled WGS sequence"/>
</dbReference>
<feature type="domain" description="S1 motif" evidence="9">
    <location>
        <begin position="633"/>
        <end position="701"/>
    </location>
</feature>
<dbReference type="GO" id="GO:0003723">
    <property type="term" value="F:RNA binding"/>
    <property type="evidence" value="ECO:0007669"/>
    <property type="project" value="UniProtKB-UniRule"/>
</dbReference>
<dbReference type="InterPro" id="IPR036612">
    <property type="entry name" value="KH_dom_type_1_sf"/>
</dbReference>
<evidence type="ECO:0000256" key="7">
    <source>
        <dbReference type="ARBA" id="ARBA00022884"/>
    </source>
</evidence>
<gene>
    <name evidence="8" type="primary">pnp</name>
    <name evidence="10" type="ORF">A2Z21_02255</name>
</gene>
<dbReference type="GO" id="GO:0000175">
    <property type="term" value="F:3'-5'-RNA exonuclease activity"/>
    <property type="evidence" value="ECO:0007669"/>
    <property type="project" value="TreeGrafter"/>
</dbReference>
<dbReference type="CDD" id="cd04472">
    <property type="entry name" value="S1_PNPase"/>
    <property type="match status" value="1"/>
</dbReference>
<evidence type="ECO:0000256" key="2">
    <source>
        <dbReference type="ARBA" id="ARBA00022490"/>
    </source>
</evidence>
<protein>
    <recommendedName>
        <fullName evidence="8">Polyribonucleotide nucleotidyltransferase</fullName>
        <ecNumber evidence="8">2.7.7.8</ecNumber>
    </recommendedName>
    <alternativeName>
        <fullName evidence="8">Polynucleotide phosphorylase</fullName>
        <shortName evidence="8">PNPase</shortName>
    </alternativeName>
</protein>
<evidence type="ECO:0000256" key="4">
    <source>
        <dbReference type="ARBA" id="ARBA00022695"/>
    </source>
</evidence>
<dbReference type="InterPro" id="IPR020568">
    <property type="entry name" value="Ribosomal_Su5_D2-typ_SF"/>
</dbReference>
<dbReference type="SUPFAM" id="SSF46915">
    <property type="entry name" value="Polynucleotide phosphorylase/guanosine pentaphosphate synthase (PNPase/GPSI), domain 3"/>
    <property type="match status" value="1"/>
</dbReference>
<dbReference type="FunFam" id="3.30.230.70:FF:000002">
    <property type="entry name" value="Polyribonucleotide nucleotidyltransferase"/>
    <property type="match status" value="1"/>
</dbReference>
<evidence type="ECO:0000256" key="1">
    <source>
        <dbReference type="ARBA" id="ARBA00007404"/>
    </source>
</evidence>
<organism evidence="10 11">
    <name type="scientific">Fraserbacteria sp. (strain RBG_16_55_9)</name>
    <dbReference type="NCBI Taxonomy" id="1817864"/>
    <lineage>
        <taxon>Bacteria</taxon>
        <taxon>Candidatus Fraseribacteriota</taxon>
    </lineage>
</organism>
<dbReference type="HAMAP" id="MF_01595">
    <property type="entry name" value="PNPase"/>
    <property type="match status" value="1"/>
</dbReference>
<keyword evidence="6 8" id="KW-0460">Magnesium</keyword>
<dbReference type="InterPro" id="IPR012340">
    <property type="entry name" value="NA-bd_OB-fold"/>
</dbReference>
<dbReference type="Pfam" id="PF03725">
    <property type="entry name" value="RNase_PH_C"/>
    <property type="match status" value="1"/>
</dbReference>
<dbReference type="PROSITE" id="PS50126">
    <property type="entry name" value="S1"/>
    <property type="match status" value="2"/>
</dbReference>
<dbReference type="SUPFAM" id="SSF54791">
    <property type="entry name" value="Eukaryotic type KH-domain (KH-domain type I)"/>
    <property type="match status" value="1"/>
</dbReference>
<dbReference type="InterPro" id="IPR036456">
    <property type="entry name" value="PNPase_PH_RNA-bd_sf"/>
</dbReference>
<dbReference type="GO" id="GO:0006396">
    <property type="term" value="P:RNA processing"/>
    <property type="evidence" value="ECO:0007669"/>
    <property type="project" value="InterPro"/>
</dbReference>
<dbReference type="InterPro" id="IPR015847">
    <property type="entry name" value="ExoRNase_PH_dom2"/>
</dbReference>
<dbReference type="EC" id="2.7.7.8" evidence="8"/>
<dbReference type="PROSITE" id="PS50084">
    <property type="entry name" value="KH_TYPE_1"/>
    <property type="match status" value="1"/>
</dbReference>
<dbReference type="STRING" id="1817864.A2Z21_02255"/>
<dbReference type="NCBIfam" id="NF008805">
    <property type="entry name" value="PRK11824.1"/>
    <property type="match status" value="1"/>
</dbReference>
<comment type="cofactor">
    <cofactor evidence="8">
        <name>Mg(2+)</name>
        <dbReference type="ChEBI" id="CHEBI:18420"/>
    </cofactor>
</comment>
<evidence type="ECO:0000256" key="3">
    <source>
        <dbReference type="ARBA" id="ARBA00022679"/>
    </source>
</evidence>
<dbReference type="SUPFAM" id="SSF55666">
    <property type="entry name" value="Ribonuclease PH domain 2-like"/>
    <property type="match status" value="2"/>
</dbReference>
<dbReference type="GO" id="GO:0005829">
    <property type="term" value="C:cytosol"/>
    <property type="evidence" value="ECO:0007669"/>
    <property type="project" value="TreeGrafter"/>
</dbReference>
<dbReference type="InterPro" id="IPR015848">
    <property type="entry name" value="PNPase_PH_RNA-bd_bac/org-type"/>
</dbReference>
<dbReference type="NCBIfam" id="TIGR03591">
    <property type="entry name" value="polynuc_phos"/>
    <property type="match status" value="1"/>
</dbReference>
<evidence type="ECO:0000313" key="10">
    <source>
        <dbReference type="EMBL" id="OGF57330.1"/>
    </source>
</evidence>
<feature type="binding site" evidence="8">
    <location>
        <position position="503"/>
    </location>
    <ligand>
        <name>Mg(2+)</name>
        <dbReference type="ChEBI" id="CHEBI:18420"/>
    </ligand>
</feature>
<dbReference type="PANTHER" id="PTHR11252">
    <property type="entry name" value="POLYRIBONUCLEOTIDE NUCLEOTIDYLTRANSFERASE"/>
    <property type="match status" value="1"/>
</dbReference>
<accession>A0A1F5V1P5</accession>
<dbReference type="GO" id="GO:0000287">
    <property type="term" value="F:magnesium ion binding"/>
    <property type="evidence" value="ECO:0007669"/>
    <property type="project" value="UniProtKB-UniRule"/>
</dbReference>
<dbReference type="InterPro" id="IPR004088">
    <property type="entry name" value="KH_dom_type_1"/>
</dbReference>
<feature type="binding site" evidence="8">
    <location>
        <position position="497"/>
    </location>
    <ligand>
        <name>Mg(2+)</name>
        <dbReference type="ChEBI" id="CHEBI:18420"/>
    </ligand>
</feature>
<dbReference type="Pfam" id="PF00575">
    <property type="entry name" value="S1"/>
    <property type="match status" value="2"/>
</dbReference>
<reference evidence="10 11" key="1">
    <citation type="journal article" date="2016" name="Nat. Commun.">
        <title>Thousands of microbial genomes shed light on interconnected biogeochemical processes in an aquifer system.</title>
        <authorList>
            <person name="Anantharaman K."/>
            <person name="Brown C.T."/>
            <person name="Hug L.A."/>
            <person name="Sharon I."/>
            <person name="Castelle C.J."/>
            <person name="Probst A.J."/>
            <person name="Thomas B.C."/>
            <person name="Singh A."/>
            <person name="Wilkins M.J."/>
            <person name="Karaoz U."/>
            <person name="Brodie E.L."/>
            <person name="Williams K.H."/>
            <person name="Hubbard S.S."/>
            <person name="Banfield J.F."/>
        </authorList>
    </citation>
    <scope>NUCLEOTIDE SEQUENCE [LARGE SCALE GENOMIC DNA]</scope>
    <source>
        <strain evidence="11">RBG_16_55_9</strain>
    </source>
</reference>
<feature type="domain" description="S1 motif" evidence="9">
    <location>
        <begin position="710"/>
        <end position="778"/>
    </location>
</feature>
<proteinExistence type="inferred from homology"/>
<dbReference type="InterPro" id="IPR004087">
    <property type="entry name" value="KH_dom"/>
</dbReference>
<dbReference type="InterPro" id="IPR003029">
    <property type="entry name" value="S1_domain"/>
</dbReference>
<keyword evidence="5 8" id="KW-0479">Metal-binding</keyword>
<dbReference type="SMART" id="SM00316">
    <property type="entry name" value="S1"/>
    <property type="match status" value="2"/>
</dbReference>
<dbReference type="PIRSF" id="PIRSF005499">
    <property type="entry name" value="PNPase"/>
    <property type="match status" value="1"/>
</dbReference>
<comment type="caution">
    <text evidence="10">The sequence shown here is derived from an EMBL/GenBank/DDBJ whole genome shotgun (WGS) entry which is preliminary data.</text>
</comment>
<name>A0A1F5V1P5_FRAXR</name>
<dbReference type="FunFam" id="3.30.230.70:FF:000001">
    <property type="entry name" value="Polyribonucleotide nucleotidyltransferase"/>
    <property type="match status" value="1"/>
</dbReference>
<comment type="similarity">
    <text evidence="1 8">Belongs to the polyribonucleotide nucleotidyltransferase family.</text>
</comment>
<keyword evidence="7 8" id="KW-0694">RNA-binding</keyword>
<dbReference type="EMBL" id="MFGX01000014">
    <property type="protein sequence ID" value="OGF57330.1"/>
    <property type="molecule type" value="Genomic_DNA"/>
</dbReference>
<evidence type="ECO:0000313" key="11">
    <source>
        <dbReference type="Proteomes" id="UP000179157"/>
    </source>
</evidence>
<evidence type="ECO:0000256" key="5">
    <source>
        <dbReference type="ARBA" id="ARBA00022723"/>
    </source>
</evidence>
<dbReference type="Gene3D" id="3.30.1370.10">
    <property type="entry name" value="K Homology domain, type 1"/>
    <property type="match status" value="1"/>
</dbReference>
<dbReference type="InterPro" id="IPR036345">
    <property type="entry name" value="ExoRNase_PH_dom2_sf"/>
</dbReference>
<evidence type="ECO:0000256" key="8">
    <source>
        <dbReference type="HAMAP-Rule" id="MF_01595"/>
    </source>
</evidence>
<dbReference type="Pfam" id="PF00013">
    <property type="entry name" value="KH_1"/>
    <property type="match status" value="1"/>
</dbReference>
<keyword evidence="2 8" id="KW-0963">Cytoplasm</keyword>
<keyword evidence="4 8" id="KW-0548">Nucleotidyltransferase</keyword>
<comment type="subcellular location">
    <subcellularLocation>
        <location evidence="8">Cytoplasm</location>
    </subcellularLocation>
</comment>
<dbReference type="InterPro" id="IPR001247">
    <property type="entry name" value="ExoRNase_PH_dom1"/>
</dbReference>
<dbReference type="Gene3D" id="2.40.50.140">
    <property type="entry name" value="Nucleic acid-binding proteins"/>
    <property type="match status" value="2"/>
</dbReference>
<evidence type="ECO:0000259" key="9">
    <source>
        <dbReference type="PROSITE" id="PS50126"/>
    </source>
</evidence>
<dbReference type="Gene3D" id="3.30.230.70">
    <property type="entry name" value="GHMP Kinase, N-terminal domain"/>
    <property type="match status" value="2"/>
</dbReference>
<keyword evidence="3 8" id="KW-0808">Transferase</keyword>
<dbReference type="AlphaFoldDB" id="A0A1F5V1P5"/>
<dbReference type="SMART" id="SM00322">
    <property type="entry name" value="KH"/>
    <property type="match status" value="1"/>
</dbReference>
<dbReference type="CDD" id="cd11363">
    <property type="entry name" value="RNase_PH_PNPase_1"/>
    <property type="match status" value="1"/>
</dbReference>
<evidence type="ECO:0000256" key="6">
    <source>
        <dbReference type="ARBA" id="ARBA00022842"/>
    </source>
</evidence>
<sequence length="800" mass="88016">MQGLSVIEHSEGPFTIETGRMAQQADGSVVVKFGETTILATVNRSAVDEDTDYFPLTVDYEEKFYAGGKIPGGFFKREGRPSEAAVLHARMIDRPIRPLFPDGYREVVHVVVTVLSADKDHAPEIAGMLAASSALVISSVPFLGPMAGVRVGLVDGKFVFNPTAEQLATSTMDIIIAGTERAVTMVEGEMKEIPEEQVIEAVKLAHREIQRLTRFQKEFAQKISRPKLKAEVKPRPELKKLQEELSAHIGNRLDTLWGPMRKLEREALTDQIRDEAVEQLLKQKLAQSPQMSSSEQSSLKNTLKTLFQEILREHVRREMLKRKIRMDGRKAEDLRSIRCEVSVLPRVHGSALFTRGETQSLGTCTLGTTRQDEQIIDLMLEEGRKRFMLHYNFPPYSVGETGRMGAPKRREIGHGHLAETALQYVLPNEEEFPYIIRIVSEILESNGSSSMASVCSGTLALMDAGVPIKKPVAGIAMGLIEEEGKALILTDISGFEDGFGDMDFKVAGTREGLTAFQLDVKTSGISEELMAQATVQARRARLEILDAMNAALPAPRPQLSKYAPLIDIFKINPEKIGAVIGPGGKIIRKILSETGADIDIEDDGTVKISGTTLEVIKAARAQIEGLTKEIEVGERYRGKVARIERFGAFVEIKPGLQGLIHVSDISDKYVKRVEDVVKLGDELEVEVIEVDAMGRVNLKRVIATKPIHVGERYSGKVKGIADYGAFVEFDEGVSGLIHISALSEKRVQRVEDVVKVGDPVTVEVIRINEKGQYGLKLIQVGEATTPPTAVQGTNPDSSLK</sequence>
<dbReference type="SUPFAM" id="SSF50249">
    <property type="entry name" value="Nucleic acid-binding proteins"/>
    <property type="match status" value="2"/>
</dbReference>
<dbReference type="FunFam" id="3.30.1370.10:FF:000001">
    <property type="entry name" value="Polyribonucleotide nucleotidyltransferase"/>
    <property type="match status" value="1"/>
</dbReference>
<dbReference type="PANTHER" id="PTHR11252:SF0">
    <property type="entry name" value="POLYRIBONUCLEOTIDE NUCLEOTIDYLTRANSFERASE 1, MITOCHONDRIAL"/>
    <property type="match status" value="1"/>
</dbReference>
<comment type="catalytic activity">
    <reaction evidence="8">
        <text>RNA(n+1) + phosphate = RNA(n) + a ribonucleoside 5'-diphosphate</text>
        <dbReference type="Rhea" id="RHEA:22096"/>
        <dbReference type="Rhea" id="RHEA-COMP:14527"/>
        <dbReference type="Rhea" id="RHEA-COMP:17342"/>
        <dbReference type="ChEBI" id="CHEBI:43474"/>
        <dbReference type="ChEBI" id="CHEBI:57930"/>
        <dbReference type="ChEBI" id="CHEBI:140395"/>
        <dbReference type="EC" id="2.7.7.8"/>
    </reaction>
</comment>
<dbReference type="GO" id="GO:0006402">
    <property type="term" value="P:mRNA catabolic process"/>
    <property type="evidence" value="ECO:0007669"/>
    <property type="project" value="UniProtKB-UniRule"/>
</dbReference>
<comment type="function">
    <text evidence="8">Involved in mRNA degradation. Catalyzes the phosphorolysis of single-stranded polyribonucleotides processively in the 3'- to 5'-direction.</text>
</comment>
<dbReference type="GO" id="GO:0004654">
    <property type="term" value="F:polyribonucleotide nucleotidyltransferase activity"/>
    <property type="evidence" value="ECO:0007669"/>
    <property type="project" value="UniProtKB-UniRule"/>
</dbReference>
<dbReference type="InterPro" id="IPR012162">
    <property type="entry name" value="PNPase"/>
</dbReference>